<protein>
    <recommendedName>
        <fullName evidence="7">Palmitoyltransferase</fullName>
        <ecNumber evidence="7">2.3.1.225</ecNumber>
    </recommendedName>
</protein>
<evidence type="ECO:0000259" key="8">
    <source>
        <dbReference type="Pfam" id="PF01529"/>
    </source>
</evidence>
<evidence type="ECO:0000256" key="6">
    <source>
        <dbReference type="ARBA" id="ARBA00023315"/>
    </source>
</evidence>
<evidence type="ECO:0000256" key="5">
    <source>
        <dbReference type="ARBA" id="ARBA00023136"/>
    </source>
</evidence>
<accession>A0A4U1F584</accession>
<feature type="transmembrane region" description="Helical" evidence="7">
    <location>
        <begin position="82"/>
        <end position="102"/>
    </location>
</feature>
<dbReference type="GO" id="GO:0005794">
    <property type="term" value="C:Golgi apparatus"/>
    <property type="evidence" value="ECO:0007669"/>
    <property type="project" value="TreeGrafter"/>
</dbReference>
<evidence type="ECO:0000256" key="2">
    <source>
        <dbReference type="ARBA" id="ARBA00022679"/>
    </source>
</evidence>
<feature type="non-terminal residue" evidence="9">
    <location>
        <position position="1"/>
    </location>
</feature>
<comment type="caution">
    <text evidence="9">The sequence shown here is derived from an EMBL/GenBank/DDBJ whole genome shotgun (WGS) entry which is preliminary data.</text>
</comment>
<keyword evidence="2 7" id="KW-0808">Transferase</keyword>
<dbReference type="InterPro" id="IPR039859">
    <property type="entry name" value="PFA4/ZDH16/20/ERF2-like"/>
</dbReference>
<evidence type="ECO:0000313" key="10">
    <source>
        <dbReference type="Proteomes" id="UP000308365"/>
    </source>
</evidence>
<dbReference type="GO" id="GO:0006612">
    <property type="term" value="P:protein targeting to membrane"/>
    <property type="evidence" value="ECO:0007669"/>
    <property type="project" value="TreeGrafter"/>
</dbReference>
<keyword evidence="3 7" id="KW-0812">Transmembrane</keyword>
<evidence type="ECO:0000256" key="1">
    <source>
        <dbReference type="ARBA" id="ARBA00004141"/>
    </source>
</evidence>
<dbReference type="AlphaFoldDB" id="A0A4U1F584"/>
<name>A0A4U1F584_MONMO</name>
<keyword evidence="5 7" id="KW-0472">Membrane</keyword>
<dbReference type="EMBL" id="RWIC01000446">
    <property type="protein sequence ID" value="TKC43776.1"/>
    <property type="molecule type" value="Genomic_DNA"/>
</dbReference>
<comment type="similarity">
    <text evidence="7">Belongs to the DHHC palmitoyltransferase family.</text>
</comment>
<dbReference type="GO" id="GO:0016020">
    <property type="term" value="C:membrane"/>
    <property type="evidence" value="ECO:0007669"/>
    <property type="project" value="UniProtKB-SubCell"/>
</dbReference>
<organism evidence="9 10">
    <name type="scientific">Monodon monoceros</name>
    <name type="common">Narwhal</name>
    <name type="synonym">Ceratodon monodon</name>
    <dbReference type="NCBI Taxonomy" id="40151"/>
    <lineage>
        <taxon>Eukaryota</taxon>
        <taxon>Metazoa</taxon>
        <taxon>Chordata</taxon>
        <taxon>Craniata</taxon>
        <taxon>Vertebrata</taxon>
        <taxon>Euteleostomi</taxon>
        <taxon>Mammalia</taxon>
        <taxon>Eutheria</taxon>
        <taxon>Laurasiatheria</taxon>
        <taxon>Artiodactyla</taxon>
        <taxon>Whippomorpha</taxon>
        <taxon>Cetacea</taxon>
        <taxon>Odontoceti</taxon>
        <taxon>Monodontidae</taxon>
        <taxon>Monodon</taxon>
    </lineage>
</organism>
<dbReference type="InterPro" id="IPR001594">
    <property type="entry name" value="Palmitoyltrfase_DHHC"/>
</dbReference>
<keyword evidence="4 7" id="KW-1133">Transmembrane helix</keyword>
<dbReference type="Pfam" id="PF01529">
    <property type="entry name" value="DHHC"/>
    <property type="match status" value="1"/>
</dbReference>
<comment type="catalytic activity">
    <reaction evidence="7">
        <text>L-cysteinyl-[protein] + hexadecanoyl-CoA = S-hexadecanoyl-L-cysteinyl-[protein] + CoA</text>
        <dbReference type="Rhea" id="RHEA:36683"/>
        <dbReference type="Rhea" id="RHEA-COMP:10131"/>
        <dbReference type="Rhea" id="RHEA-COMP:11032"/>
        <dbReference type="ChEBI" id="CHEBI:29950"/>
        <dbReference type="ChEBI" id="CHEBI:57287"/>
        <dbReference type="ChEBI" id="CHEBI:57379"/>
        <dbReference type="ChEBI" id="CHEBI:74151"/>
        <dbReference type="EC" id="2.3.1.225"/>
    </reaction>
</comment>
<feature type="transmembrane region" description="Helical" evidence="7">
    <location>
        <begin position="145"/>
        <end position="169"/>
    </location>
</feature>
<dbReference type="GO" id="GO:0019706">
    <property type="term" value="F:protein-cysteine S-palmitoyltransferase activity"/>
    <property type="evidence" value="ECO:0007669"/>
    <property type="project" value="UniProtKB-EC"/>
</dbReference>
<dbReference type="PANTHER" id="PTHR22883">
    <property type="entry name" value="ZINC FINGER DHHC DOMAIN CONTAINING PROTEIN"/>
    <property type="match status" value="1"/>
</dbReference>
<dbReference type="Proteomes" id="UP000308365">
    <property type="component" value="Unassembled WGS sequence"/>
</dbReference>
<reference evidence="10" key="1">
    <citation type="journal article" date="2019" name="IScience">
        <title>Narwhal Genome Reveals Long-Term Low Genetic Diversity despite Current Large Abundance Size.</title>
        <authorList>
            <person name="Westbury M.V."/>
            <person name="Petersen B."/>
            <person name="Garde E."/>
            <person name="Heide-Jorgensen M.P."/>
            <person name="Lorenzen E.D."/>
        </authorList>
    </citation>
    <scope>NUCLEOTIDE SEQUENCE [LARGE SCALE GENOMIC DNA]</scope>
</reference>
<evidence type="ECO:0000256" key="7">
    <source>
        <dbReference type="RuleBase" id="RU079119"/>
    </source>
</evidence>
<gene>
    <name evidence="9" type="ORF">EI555_014491</name>
</gene>
<dbReference type="PROSITE" id="PS50216">
    <property type="entry name" value="DHHC"/>
    <property type="match status" value="1"/>
</dbReference>
<proteinExistence type="inferred from homology"/>
<feature type="domain" description="Palmitoyltransferase DHHC" evidence="8">
    <location>
        <begin position="188"/>
        <end position="224"/>
    </location>
</feature>
<dbReference type="GO" id="GO:0005783">
    <property type="term" value="C:endoplasmic reticulum"/>
    <property type="evidence" value="ECO:0007669"/>
    <property type="project" value="TreeGrafter"/>
</dbReference>
<comment type="subcellular location">
    <subcellularLocation>
        <location evidence="1">Membrane</location>
        <topology evidence="1">Multi-pass membrane protein</topology>
    </subcellularLocation>
</comment>
<dbReference type="EC" id="2.3.1.225" evidence="7"/>
<keyword evidence="6 7" id="KW-0012">Acyltransferase</keyword>
<comment type="domain">
    <text evidence="7">The DHHC domain is required for palmitoyltransferase activity.</text>
</comment>
<evidence type="ECO:0000256" key="4">
    <source>
        <dbReference type="ARBA" id="ARBA00022989"/>
    </source>
</evidence>
<evidence type="ECO:0000313" key="9">
    <source>
        <dbReference type="EMBL" id="TKC43776.1"/>
    </source>
</evidence>
<sequence>REEGFNTKMADGPDEYETEAGCVPLLHPEGAVACVFGVVERAEVGEGGEANPGPSAAGTDISIRKSNLKAIIAMDMEFRQKVMLGTPFLVIWLVGFIADLNIDSWLIKGLMYGGVWATVQFLSKSFFDHSMHSALPLGIYLATKFWMYVHLNFLFIHLPFLVNSIALFYNFGKSWKSDPGIIKATEEQKKKIRKPVRSKHCGVCNRCIAKFDHHCPWVGNCVGITTNERMNARRYKHFKVTTTSIESPFNHGCVRNIIDFFEFRCCGLFRPVIVDWTRQYTIEYDQISGSGYQLV</sequence>
<evidence type="ECO:0000256" key="3">
    <source>
        <dbReference type="ARBA" id="ARBA00022692"/>
    </source>
</evidence>